<dbReference type="EMBL" id="CP067420">
    <property type="protein sequence ID" value="QQP90748.1"/>
    <property type="molecule type" value="Genomic_DNA"/>
</dbReference>
<accession>A0ABX7B8Q0</accession>
<proteinExistence type="predicted"/>
<keyword evidence="2" id="KW-1185">Reference proteome</keyword>
<organism evidence="1 2">
    <name type="scientific">Skermanella cutis</name>
    <dbReference type="NCBI Taxonomy" id="2775420"/>
    <lineage>
        <taxon>Bacteria</taxon>
        <taxon>Pseudomonadati</taxon>
        <taxon>Pseudomonadota</taxon>
        <taxon>Alphaproteobacteria</taxon>
        <taxon>Rhodospirillales</taxon>
        <taxon>Azospirillaceae</taxon>
        <taxon>Skermanella</taxon>
    </lineage>
</organism>
<evidence type="ECO:0000313" key="1">
    <source>
        <dbReference type="EMBL" id="QQP90748.1"/>
    </source>
</evidence>
<dbReference type="Proteomes" id="UP000595197">
    <property type="component" value="Chromosome"/>
</dbReference>
<name>A0ABX7B8Q0_9PROT</name>
<gene>
    <name evidence="1" type="ORF">IGS68_05855</name>
</gene>
<protein>
    <submittedName>
        <fullName evidence="1">Uncharacterized protein</fullName>
    </submittedName>
</protein>
<dbReference type="RefSeq" id="WP_201078049.1">
    <property type="nucleotide sequence ID" value="NZ_CP067420.1"/>
</dbReference>
<reference evidence="1" key="1">
    <citation type="submission" date="2021-02" db="EMBL/GenBank/DDBJ databases">
        <title>Skermanella TT6 skin isolate.</title>
        <authorList>
            <person name="Lee K."/>
            <person name="Ganzorig M."/>
        </authorList>
    </citation>
    <scope>NUCLEOTIDE SEQUENCE</scope>
    <source>
        <strain evidence="1">TT6</strain>
    </source>
</reference>
<sequence>MGFALDVLGLLKDCGVTLTEIEPTDAMIAAGMAVSGIGEERTRATFRAMVAAGGEPVKRLQ</sequence>
<evidence type="ECO:0000313" key="2">
    <source>
        <dbReference type="Proteomes" id="UP000595197"/>
    </source>
</evidence>